<keyword evidence="4 5" id="KW-0949">S-adenosyl-L-methionine</keyword>
<keyword evidence="7" id="KW-1185">Reference proteome</keyword>
<keyword evidence="2 5" id="KW-0489">Methyltransferase</keyword>
<comment type="caution">
    <text evidence="5">Lacks conserved residue(s) required for the propagation of feature annotation.</text>
</comment>
<dbReference type="InterPro" id="IPR004033">
    <property type="entry name" value="UbiE/COQ5_MeTrFase"/>
</dbReference>
<dbReference type="InterPro" id="IPR023576">
    <property type="entry name" value="UbiE/COQ5_MeTrFase_CS"/>
</dbReference>
<dbReference type="GO" id="GO:0043770">
    <property type="term" value="F:demethylmenaquinone methyltransferase activity"/>
    <property type="evidence" value="ECO:0007669"/>
    <property type="project" value="UniProtKB-UniRule"/>
</dbReference>
<keyword evidence="3 5" id="KW-0808">Transferase</keyword>
<feature type="binding site" evidence="5">
    <location>
        <position position="85"/>
    </location>
    <ligand>
        <name>S-adenosyl-L-methionine</name>
        <dbReference type="ChEBI" id="CHEBI:59789"/>
    </ligand>
</feature>
<feature type="binding site" evidence="5">
    <location>
        <position position="66"/>
    </location>
    <ligand>
        <name>S-adenosyl-L-methionine</name>
        <dbReference type="ChEBI" id="CHEBI:59789"/>
    </ligand>
</feature>
<comment type="caution">
    <text evidence="6">The sequence shown here is derived from an EMBL/GenBank/DDBJ whole genome shotgun (WGS) entry which is preliminary data.</text>
</comment>
<dbReference type="Gene3D" id="3.40.50.150">
    <property type="entry name" value="Vaccinia Virus protein VP39"/>
    <property type="match status" value="1"/>
</dbReference>
<evidence type="ECO:0000256" key="4">
    <source>
        <dbReference type="ARBA" id="ARBA00022691"/>
    </source>
</evidence>
<comment type="pathway">
    <text evidence="5">Quinol/quinone metabolism; menaquinone biosynthesis; menaquinol from 1,4-dihydroxy-2-naphthoate: step 2/2.</text>
</comment>
<evidence type="ECO:0000256" key="3">
    <source>
        <dbReference type="ARBA" id="ARBA00022679"/>
    </source>
</evidence>
<evidence type="ECO:0000256" key="5">
    <source>
        <dbReference type="HAMAP-Rule" id="MF_01813"/>
    </source>
</evidence>
<comment type="similarity">
    <text evidence="5">Belongs to the class I-like SAM-binding methyltransferase superfamily. MenG/UbiE family.</text>
</comment>
<dbReference type="GO" id="GO:0009234">
    <property type="term" value="P:menaquinone biosynthetic process"/>
    <property type="evidence" value="ECO:0007669"/>
    <property type="project" value="UniProtKB-UniRule"/>
</dbReference>
<dbReference type="CDD" id="cd02440">
    <property type="entry name" value="AdoMet_MTases"/>
    <property type="match status" value="1"/>
</dbReference>
<reference evidence="6 7" key="1">
    <citation type="submission" date="2018-06" db="EMBL/GenBank/DDBJ databases">
        <title>Genomic Encyclopedia of Archaeal and Bacterial Type Strains, Phase II (KMG-II): from individual species to whole genera.</title>
        <authorList>
            <person name="Goeker M."/>
        </authorList>
    </citation>
    <scope>NUCLEOTIDE SEQUENCE [LARGE SCALE GENOMIC DNA]</scope>
    <source>
        <strain evidence="6 7">DSM 6779</strain>
    </source>
</reference>
<gene>
    <name evidence="5" type="primary">menG</name>
    <name evidence="6" type="ORF">LX69_01197</name>
</gene>
<comment type="function">
    <text evidence="5">Methyltransferase required for the conversion of demethylmenaquinol (DMKH2) to menaquinol (MKH2).</text>
</comment>
<dbReference type="GO" id="GO:0032259">
    <property type="term" value="P:methylation"/>
    <property type="evidence" value="ECO:0007669"/>
    <property type="project" value="UniProtKB-KW"/>
</dbReference>
<evidence type="ECO:0000256" key="2">
    <source>
        <dbReference type="ARBA" id="ARBA00022603"/>
    </source>
</evidence>
<dbReference type="InterPro" id="IPR029063">
    <property type="entry name" value="SAM-dependent_MTases_sf"/>
</dbReference>
<evidence type="ECO:0000313" key="7">
    <source>
        <dbReference type="Proteomes" id="UP000249239"/>
    </source>
</evidence>
<name>A0A2W7NJ46_9BACT</name>
<dbReference type="PANTHER" id="PTHR43591">
    <property type="entry name" value="METHYLTRANSFERASE"/>
    <property type="match status" value="1"/>
</dbReference>
<dbReference type="SUPFAM" id="SSF53335">
    <property type="entry name" value="S-adenosyl-L-methionine-dependent methyltransferases"/>
    <property type="match status" value="1"/>
</dbReference>
<dbReference type="UniPathway" id="UPA00079">
    <property type="reaction ID" value="UER00169"/>
</dbReference>
<evidence type="ECO:0000313" key="6">
    <source>
        <dbReference type="EMBL" id="PZX18157.1"/>
    </source>
</evidence>
<dbReference type="OrthoDB" id="9808140at2"/>
<evidence type="ECO:0000256" key="1">
    <source>
        <dbReference type="ARBA" id="ARBA00022428"/>
    </source>
</evidence>
<dbReference type="PROSITE" id="PS51608">
    <property type="entry name" value="SAM_MT_UBIE"/>
    <property type="match status" value="1"/>
</dbReference>
<dbReference type="Proteomes" id="UP000249239">
    <property type="component" value="Unassembled WGS sequence"/>
</dbReference>
<dbReference type="HAMAP" id="MF_01813">
    <property type="entry name" value="MenG_UbiE_methyltr"/>
    <property type="match status" value="1"/>
</dbReference>
<accession>A0A2W7NJ46</accession>
<feature type="binding site" evidence="5">
    <location>
        <begin position="112"/>
        <end position="113"/>
    </location>
    <ligand>
        <name>S-adenosyl-L-methionine</name>
        <dbReference type="ChEBI" id="CHEBI:59789"/>
    </ligand>
</feature>
<protein>
    <recommendedName>
        <fullName evidence="5">Demethylmenaquinone methyltransferase</fullName>
        <ecNumber evidence="5">2.1.1.163</ecNumber>
    </recommendedName>
</protein>
<sequence length="242" mass="27290">MTVIPYKHATDGKKSQVARMFNNIAPRYDLLNHLLSMGIDKIWRRKVIQILRQSPCPRVLDVATGTGDMAIAIHRRLKVSVTGLDLSEQMLNVARQKVARRQLTDVTLVQGDSEGLPFDSSSFDAVTVAFGVRNFENLEQGLREMKRVLVPGGRMLVLEFSKPSVFPVKQLFRFYSSTILPFLGGLISKDRAAYDYLPQSVEQFPEGEDFMAVLSVVGMEQIRQYRLSFGIATIYFSVNPVQ</sequence>
<dbReference type="NCBIfam" id="TIGR01934">
    <property type="entry name" value="MenG_MenH_UbiE"/>
    <property type="match status" value="1"/>
</dbReference>
<dbReference type="NCBIfam" id="NF001244">
    <property type="entry name" value="PRK00216.1-5"/>
    <property type="match status" value="1"/>
</dbReference>
<keyword evidence="1 5" id="KW-0474">Menaquinone biosynthesis</keyword>
<proteinExistence type="inferred from homology"/>
<dbReference type="EMBL" id="QKZK01000007">
    <property type="protein sequence ID" value="PZX18157.1"/>
    <property type="molecule type" value="Genomic_DNA"/>
</dbReference>
<dbReference type="EC" id="2.1.1.163" evidence="5"/>
<dbReference type="AlphaFoldDB" id="A0A2W7NJ46"/>
<organism evidence="6 7">
    <name type="scientific">Breznakibacter xylanolyticus</name>
    <dbReference type="NCBI Taxonomy" id="990"/>
    <lineage>
        <taxon>Bacteria</taxon>
        <taxon>Pseudomonadati</taxon>
        <taxon>Bacteroidota</taxon>
        <taxon>Bacteroidia</taxon>
        <taxon>Marinilabiliales</taxon>
        <taxon>Marinilabiliaceae</taxon>
        <taxon>Breznakibacter</taxon>
    </lineage>
</organism>
<dbReference type="PANTHER" id="PTHR43591:SF24">
    <property type="entry name" value="2-METHOXY-6-POLYPRENYL-1,4-BENZOQUINOL METHYLASE, MITOCHONDRIAL"/>
    <property type="match status" value="1"/>
</dbReference>
<dbReference type="Pfam" id="PF01209">
    <property type="entry name" value="Ubie_methyltran"/>
    <property type="match status" value="1"/>
</dbReference>
<dbReference type="RefSeq" id="WP_111444893.1">
    <property type="nucleotide sequence ID" value="NZ_QKZK01000007.1"/>
</dbReference>
<comment type="catalytic activity">
    <reaction evidence="5">
        <text>a 2-demethylmenaquinol + S-adenosyl-L-methionine = a menaquinol + S-adenosyl-L-homocysteine + H(+)</text>
        <dbReference type="Rhea" id="RHEA:42640"/>
        <dbReference type="Rhea" id="RHEA-COMP:9539"/>
        <dbReference type="Rhea" id="RHEA-COMP:9563"/>
        <dbReference type="ChEBI" id="CHEBI:15378"/>
        <dbReference type="ChEBI" id="CHEBI:18151"/>
        <dbReference type="ChEBI" id="CHEBI:55437"/>
        <dbReference type="ChEBI" id="CHEBI:57856"/>
        <dbReference type="ChEBI" id="CHEBI:59789"/>
        <dbReference type="EC" id="2.1.1.163"/>
    </reaction>
</comment>
<dbReference type="PROSITE" id="PS01183">
    <property type="entry name" value="UBIE_1"/>
    <property type="match status" value="1"/>
</dbReference>